<accession>A0ABQ0GGK7</accession>
<dbReference type="PANTHER" id="PTHR34002:SF10">
    <property type="entry name" value="PUTATIVE-RELATED"/>
    <property type="match status" value="1"/>
</dbReference>
<evidence type="ECO:0000256" key="3">
    <source>
        <dbReference type="SAM" id="SignalP"/>
    </source>
</evidence>
<dbReference type="SUPFAM" id="SSF49899">
    <property type="entry name" value="Concanavalin A-like lectins/glucanases"/>
    <property type="match status" value="1"/>
</dbReference>
<evidence type="ECO:0000313" key="5">
    <source>
        <dbReference type="Proteomes" id="UP001628179"/>
    </source>
</evidence>
<dbReference type="RefSeq" id="XP_070918627.1">
    <property type="nucleotide sequence ID" value="XM_071062526.1"/>
</dbReference>
<evidence type="ECO:0000256" key="2">
    <source>
        <dbReference type="RuleBase" id="RU361163"/>
    </source>
</evidence>
<sequence length="254" mass="28395">MKTTILLAAAAATLVHSATLRTTSLSPRQQHQRSLCDLYAYWSGNGYELLNNLWGKDSASSGQQCTYLDGTANGGIQWSTTWTWVGAENNVKSYPYAGRMVTRGRKISSISRMPTSVTWSYDRTDIRANVAYDVFTARDPNHANSGGDYELMIWLARYGGIYPIGTLFGQVTLAGRTWDLWTGYNGQMRVYSFLPPSGDIRSFSCDVKDFFNYLEREHQYPANEQNLIVYQIGTEAFTGGPATFTCTHFTADLS</sequence>
<gene>
    <name evidence="4" type="ORF">MFIFM68171_07106</name>
</gene>
<dbReference type="Proteomes" id="UP001628179">
    <property type="component" value="Unassembled WGS sequence"/>
</dbReference>
<keyword evidence="3" id="KW-0732">Signal</keyword>
<dbReference type="InterPro" id="IPR013320">
    <property type="entry name" value="ConA-like_dom_sf"/>
</dbReference>
<evidence type="ECO:0000256" key="1">
    <source>
        <dbReference type="ARBA" id="ARBA00005519"/>
    </source>
</evidence>
<feature type="chain" id="PRO_5046420046" evidence="3">
    <location>
        <begin position="18"/>
        <end position="254"/>
    </location>
</feature>
<dbReference type="GeneID" id="98177849"/>
<dbReference type="InterPro" id="IPR013319">
    <property type="entry name" value="GH11/12"/>
</dbReference>
<dbReference type="GO" id="GO:0016787">
    <property type="term" value="F:hydrolase activity"/>
    <property type="evidence" value="ECO:0007669"/>
    <property type="project" value="UniProtKB-KW"/>
</dbReference>
<reference evidence="4 5" key="1">
    <citation type="submission" date="2024-09" db="EMBL/GenBank/DDBJ databases">
        <title>Itraconazole resistance in Madurella fahalii resulting from another homologue of gene encoding cytochrome P450 14-alpha sterol demethylase (CYP51).</title>
        <authorList>
            <person name="Yoshioka I."/>
            <person name="Fahal A.H."/>
            <person name="Kaneko S."/>
            <person name="Yaguchi T."/>
        </authorList>
    </citation>
    <scope>NUCLEOTIDE SEQUENCE [LARGE SCALE GENOMIC DNA]</scope>
    <source>
        <strain evidence="4 5">IFM 68171</strain>
    </source>
</reference>
<keyword evidence="2" id="KW-0326">Glycosidase</keyword>
<evidence type="ECO:0000313" key="4">
    <source>
        <dbReference type="EMBL" id="GAB1316896.1"/>
    </source>
</evidence>
<proteinExistence type="inferred from homology"/>
<feature type="signal peptide" evidence="3">
    <location>
        <begin position="1"/>
        <end position="17"/>
    </location>
</feature>
<dbReference type="InterPro" id="IPR002594">
    <property type="entry name" value="GH12"/>
</dbReference>
<keyword evidence="5" id="KW-1185">Reference proteome</keyword>
<dbReference type="PANTHER" id="PTHR34002">
    <property type="entry name" value="BLR1656 PROTEIN"/>
    <property type="match status" value="1"/>
</dbReference>
<keyword evidence="2" id="KW-0119">Carbohydrate metabolism</keyword>
<comment type="caution">
    <text evidence="4">The sequence shown here is derived from an EMBL/GenBank/DDBJ whole genome shotgun (WGS) entry which is preliminary data.</text>
</comment>
<keyword evidence="2" id="KW-0624">Polysaccharide degradation</keyword>
<comment type="similarity">
    <text evidence="1 2">Belongs to the glycosyl hydrolase 12 (cellulase H) family.</text>
</comment>
<keyword evidence="2 4" id="KW-0378">Hydrolase</keyword>
<dbReference type="EMBL" id="BAAFSV010000004">
    <property type="protein sequence ID" value="GAB1316896.1"/>
    <property type="molecule type" value="Genomic_DNA"/>
</dbReference>
<dbReference type="Pfam" id="PF01670">
    <property type="entry name" value="Glyco_hydro_12"/>
    <property type="match status" value="1"/>
</dbReference>
<dbReference type="Gene3D" id="2.60.120.180">
    <property type="match status" value="1"/>
</dbReference>
<protein>
    <submittedName>
        <fullName evidence="4">Glycoside Hydrolase Family 12</fullName>
    </submittedName>
</protein>
<organism evidence="4 5">
    <name type="scientific">Madurella fahalii</name>
    <dbReference type="NCBI Taxonomy" id="1157608"/>
    <lineage>
        <taxon>Eukaryota</taxon>
        <taxon>Fungi</taxon>
        <taxon>Dikarya</taxon>
        <taxon>Ascomycota</taxon>
        <taxon>Pezizomycotina</taxon>
        <taxon>Sordariomycetes</taxon>
        <taxon>Sordariomycetidae</taxon>
        <taxon>Sordariales</taxon>
        <taxon>Sordariales incertae sedis</taxon>
        <taxon>Madurella</taxon>
    </lineage>
</organism>
<name>A0ABQ0GGK7_9PEZI</name>